<dbReference type="SUPFAM" id="SSF53474">
    <property type="entry name" value="alpha/beta-Hydrolases"/>
    <property type="match status" value="1"/>
</dbReference>
<keyword evidence="1 4" id="KW-0732">Signal</keyword>
<dbReference type="InterPro" id="IPR029058">
    <property type="entry name" value="AB_hydrolase_fold"/>
</dbReference>
<evidence type="ECO:0000313" key="6">
    <source>
        <dbReference type="EMBL" id="ENO15156.1"/>
    </source>
</evidence>
<dbReference type="NCBIfam" id="TIGR01840">
    <property type="entry name" value="esterase_phb"/>
    <property type="match status" value="1"/>
</dbReference>
<dbReference type="InterPro" id="IPR010126">
    <property type="entry name" value="Esterase_phb"/>
</dbReference>
<dbReference type="GO" id="GO:0016787">
    <property type="term" value="F:hydrolase activity"/>
    <property type="evidence" value="ECO:0007669"/>
    <property type="project" value="UniProtKB-KW"/>
</dbReference>
<dbReference type="eggNOG" id="COG3509">
    <property type="taxonomic scope" value="Bacteria"/>
</dbReference>
<evidence type="ECO:0000256" key="3">
    <source>
        <dbReference type="SAM" id="MobiDB-lite"/>
    </source>
</evidence>
<name>N6WUE6_9GAMM</name>
<gene>
    <name evidence="6" type="ORF">J057_07396</name>
</gene>
<keyword evidence="7" id="KW-1185">Reference proteome</keyword>
<keyword evidence="2" id="KW-0378">Hydrolase</keyword>
<dbReference type="EMBL" id="APLQ01000011">
    <property type="protein sequence ID" value="ENO15156.1"/>
    <property type="molecule type" value="Genomic_DNA"/>
</dbReference>
<dbReference type="PANTHER" id="PTHR43037">
    <property type="entry name" value="UNNAMED PRODUCT-RELATED"/>
    <property type="match status" value="1"/>
</dbReference>
<feature type="domain" description="Pesticidal crystal protein Cry22Aa Ig-like" evidence="5">
    <location>
        <begin position="356"/>
        <end position="426"/>
    </location>
</feature>
<dbReference type="InterPro" id="IPR013783">
    <property type="entry name" value="Ig-like_fold"/>
</dbReference>
<feature type="signal peptide" evidence="4">
    <location>
        <begin position="1"/>
        <end position="26"/>
    </location>
</feature>
<reference evidence="6 7" key="1">
    <citation type="journal article" date="2013" name="Genome Announc.">
        <title>Genome Sequence of the Polycyclic Aromatic Hydrocarbon-Degrading Bacterium Strain Marinobacter nanhaiticus D15-8WT.</title>
        <authorList>
            <person name="Cui Z."/>
            <person name="Gao W."/>
            <person name="Li Q."/>
            <person name="Xu G."/>
            <person name="Zheng L."/>
        </authorList>
    </citation>
    <scope>NUCLEOTIDE SEQUENCE [LARGE SCALE GENOMIC DNA]</scope>
    <source>
        <strain evidence="6 7">D15-8W</strain>
    </source>
</reference>
<evidence type="ECO:0000256" key="1">
    <source>
        <dbReference type="ARBA" id="ARBA00022729"/>
    </source>
</evidence>
<dbReference type="Proteomes" id="UP000013165">
    <property type="component" value="Unassembled WGS sequence"/>
</dbReference>
<evidence type="ECO:0000259" key="5">
    <source>
        <dbReference type="Pfam" id="PF16403"/>
    </source>
</evidence>
<dbReference type="Pfam" id="PF16403">
    <property type="entry name" value="Bact_surface_Ig-like"/>
    <property type="match status" value="1"/>
</dbReference>
<dbReference type="HOGENOM" id="CLU_473157_0_0_6"/>
<feature type="chain" id="PRO_5004127312" evidence="4">
    <location>
        <begin position="27"/>
        <end position="566"/>
    </location>
</feature>
<proteinExistence type="predicted"/>
<accession>N6WUE6</accession>
<dbReference type="Gene3D" id="2.60.40.10">
    <property type="entry name" value="Immunoglobulins"/>
    <property type="match status" value="1"/>
</dbReference>
<evidence type="ECO:0000256" key="4">
    <source>
        <dbReference type="SAM" id="SignalP"/>
    </source>
</evidence>
<dbReference type="PATRIC" id="fig|626887.3.peg.1469"/>
<dbReference type="RefSeq" id="WP_004579452.1">
    <property type="nucleotide sequence ID" value="NZ_AP028878.1"/>
</dbReference>
<comment type="caution">
    <text evidence="6">The sequence shown here is derived from an EMBL/GenBank/DDBJ whole genome shotgun (WGS) entry which is preliminary data.</text>
</comment>
<dbReference type="InterPro" id="IPR032179">
    <property type="entry name" value="Cry22Aa_Ig-like"/>
</dbReference>
<dbReference type="InterPro" id="IPR050955">
    <property type="entry name" value="Plant_Biomass_Hydrol_Est"/>
</dbReference>
<dbReference type="Pfam" id="PF10503">
    <property type="entry name" value="Esterase_PHB"/>
    <property type="match status" value="1"/>
</dbReference>
<dbReference type="Gene3D" id="3.40.50.1820">
    <property type="entry name" value="alpha/beta hydrolase"/>
    <property type="match status" value="1"/>
</dbReference>
<sequence length="566" mass="59963">MTIRGLLAVAATVAIAMVTAVTSVQAGTVTSNTLPAGSYAASRDRQYQVYIPDNLTTPAPMVMALHGCSQTQANALNEWGLQAAADQYGFILVTPFITSYDGLRNQNCWGFWFDQHQHESSGEPQDLVRIGQTVEAQYSVDPNRRYITGLSSGGAMAVVAAVAHNEYWAATASASGLPYGEDAASVSLSGQCPGYATFHSVSQVASDMEAELDDTYPIPMMVLQSNNDCTVIQPAGRNIRDAHLQVFGDASHDTPAEAQQSQAACSPYYQNNYNCMHTRYGTGNGRSIVETVFFDGPQNTANSTDTNHGHYWVGGEDGNEGAWAVRAGPSYPDIIWDFFNRHSRNGSGGSNGSPTLTLQGDNPMEIELGESFSDPGASATDQEDGSLSVDADCSSVDTSTEGDYTCTYEATDSDGNTVSRTRTVTVIDPSAPDVTCDTASASPSAHITAGRAVAGGTSSLRAFSLTDQQDIGASFDTWSSVTLYQGEPGTWYAAEPQACRAGEGGGDGQTCEDWYGTNLQHQSAGRAYYQMGYYTVGGDGALGQISGSYTWVRESSSGVFEAGQCP</sequence>
<dbReference type="OrthoDB" id="5291933at2"/>
<dbReference type="STRING" id="626887.J057_07396"/>
<feature type="region of interest" description="Disordered" evidence="3">
    <location>
        <begin position="366"/>
        <end position="394"/>
    </location>
</feature>
<evidence type="ECO:0000313" key="7">
    <source>
        <dbReference type="Proteomes" id="UP000013165"/>
    </source>
</evidence>
<dbReference type="AlphaFoldDB" id="N6WUE6"/>
<dbReference type="PANTHER" id="PTHR43037:SF5">
    <property type="entry name" value="FERULOYL ESTERASE"/>
    <property type="match status" value="1"/>
</dbReference>
<dbReference type="GO" id="GO:0005576">
    <property type="term" value="C:extracellular region"/>
    <property type="evidence" value="ECO:0007669"/>
    <property type="project" value="InterPro"/>
</dbReference>
<protein>
    <submittedName>
        <fullName evidence="6">DUF5011 domain-containing protein</fullName>
    </submittedName>
</protein>
<evidence type="ECO:0000256" key="2">
    <source>
        <dbReference type="ARBA" id="ARBA00022801"/>
    </source>
</evidence>
<organism evidence="6 7">
    <name type="scientific">Marinobacter nanhaiticus D15-8W</name>
    <dbReference type="NCBI Taxonomy" id="626887"/>
    <lineage>
        <taxon>Bacteria</taxon>
        <taxon>Pseudomonadati</taxon>
        <taxon>Pseudomonadota</taxon>
        <taxon>Gammaproteobacteria</taxon>
        <taxon>Pseudomonadales</taxon>
        <taxon>Marinobacteraceae</taxon>
        <taxon>Marinobacter</taxon>
    </lineage>
</organism>